<keyword evidence="3" id="KW-1185">Reference proteome</keyword>
<gene>
    <name evidence="2" type="ORF">Q5722_02965</name>
</gene>
<keyword evidence="1" id="KW-0472">Membrane</keyword>
<dbReference type="RefSeq" id="WP_305026725.1">
    <property type="nucleotide sequence ID" value="NZ_JAUQTA010000001.1"/>
</dbReference>
<protein>
    <recommendedName>
        <fullName evidence="4">AtpZ/AtpI family protein</fullName>
    </recommendedName>
</protein>
<accession>A0ABT9AXN7</accession>
<keyword evidence="1" id="KW-1133">Transmembrane helix</keyword>
<dbReference type="EMBL" id="JAUQTA010000001">
    <property type="protein sequence ID" value="MDO7867321.1"/>
    <property type="molecule type" value="Genomic_DNA"/>
</dbReference>
<name>A0ABT9AXN7_9ACTN</name>
<evidence type="ECO:0008006" key="4">
    <source>
        <dbReference type="Google" id="ProtNLM"/>
    </source>
</evidence>
<evidence type="ECO:0000256" key="1">
    <source>
        <dbReference type="SAM" id="Phobius"/>
    </source>
</evidence>
<dbReference type="Proteomes" id="UP001233314">
    <property type="component" value="Unassembled WGS sequence"/>
</dbReference>
<sequence>MSGVALYGALGWLADRWLGTGFLVVIGILFGAGLGIYMTFKRFGADAPDTEQSHGKETE</sequence>
<organism evidence="2 3">
    <name type="scientific">Nocardioides jiangxiensis</name>
    <dbReference type="NCBI Taxonomy" id="3064524"/>
    <lineage>
        <taxon>Bacteria</taxon>
        <taxon>Bacillati</taxon>
        <taxon>Actinomycetota</taxon>
        <taxon>Actinomycetes</taxon>
        <taxon>Propionibacteriales</taxon>
        <taxon>Nocardioidaceae</taxon>
        <taxon>Nocardioides</taxon>
    </lineage>
</organism>
<comment type="caution">
    <text evidence="2">The sequence shown here is derived from an EMBL/GenBank/DDBJ whole genome shotgun (WGS) entry which is preliminary data.</text>
</comment>
<keyword evidence="1" id="KW-0812">Transmembrane</keyword>
<evidence type="ECO:0000313" key="3">
    <source>
        <dbReference type="Proteomes" id="UP001233314"/>
    </source>
</evidence>
<reference evidence="2 3" key="1">
    <citation type="submission" date="2023-07" db="EMBL/GenBank/DDBJ databases">
        <title>Nocardioides sp. nov WY-20 isolated from soil.</title>
        <authorList>
            <person name="Liu B."/>
            <person name="Wan Y."/>
        </authorList>
    </citation>
    <scope>NUCLEOTIDE SEQUENCE [LARGE SCALE GENOMIC DNA]</scope>
    <source>
        <strain evidence="2 3">WY-20</strain>
    </source>
</reference>
<evidence type="ECO:0000313" key="2">
    <source>
        <dbReference type="EMBL" id="MDO7867321.1"/>
    </source>
</evidence>
<proteinExistence type="predicted"/>
<feature type="transmembrane region" description="Helical" evidence="1">
    <location>
        <begin position="20"/>
        <end position="40"/>
    </location>
</feature>